<gene>
    <name evidence="8" type="ORF">OM074_09540</name>
</gene>
<comment type="cofactor">
    <cofactor evidence="1">
        <name>[4Fe-4S] cluster</name>
        <dbReference type="ChEBI" id="CHEBI:49883"/>
    </cofactor>
</comment>
<dbReference type="EMBL" id="JAPDPI010000016">
    <property type="protein sequence ID" value="MCW3805871.1"/>
    <property type="molecule type" value="Genomic_DNA"/>
</dbReference>
<dbReference type="InterPro" id="IPR007197">
    <property type="entry name" value="rSAM"/>
</dbReference>
<dbReference type="PANTHER" id="PTHR11228">
    <property type="entry name" value="RADICAL SAM DOMAIN PROTEIN"/>
    <property type="match status" value="1"/>
</dbReference>
<dbReference type="PANTHER" id="PTHR11228:SF7">
    <property type="entry name" value="PQQA PEPTIDE CYCLASE"/>
    <property type="match status" value="1"/>
</dbReference>
<dbReference type="SFLD" id="SFLDG01067">
    <property type="entry name" value="SPASM/twitch_domain_containing"/>
    <property type="match status" value="1"/>
</dbReference>
<sequence length="307" mass="35046">MYSKVFKNTVHKGMPFAVSVEPNNTCNLFCIECPTGLNILQRPKGRVSLPAFKNIVDQIKERTVMVNLYFQGEPFLNKDLIKLIQYSKNKGLVVSTSTNAHFINEEIAKDIVQSGLDELYISLDGVDQEAYGKYRLGGDINSVVRSIKNLVAAKRKYNSNYPVIRSQMLVFSHNEHQVERFKELSYSLGVDVADIKTAQIYNVENKSHLIPKSKKYSRYTNDSEGKFRINGEVKNSCWKHWSSCVVTWDGKVVPCCFDKDAAYVLGNVLGASFVDIWRSGKYDRFRRNILNRQNQVEMCKNCPLSRG</sequence>
<accession>A0AAE3MDH8</accession>
<dbReference type="CDD" id="cd01335">
    <property type="entry name" value="Radical_SAM"/>
    <property type="match status" value="1"/>
</dbReference>
<evidence type="ECO:0000313" key="9">
    <source>
        <dbReference type="Proteomes" id="UP001207408"/>
    </source>
</evidence>
<keyword evidence="5" id="KW-0408">Iron</keyword>
<protein>
    <submittedName>
        <fullName evidence="8">SPASM domain-containing protein</fullName>
    </submittedName>
</protein>
<dbReference type="Pfam" id="PF04055">
    <property type="entry name" value="Radical_SAM"/>
    <property type="match status" value="1"/>
</dbReference>
<organism evidence="8 9">
    <name type="scientific">Plebeiibacterium marinum</name>
    <dbReference type="NCBI Taxonomy" id="2992111"/>
    <lineage>
        <taxon>Bacteria</taxon>
        <taxon>Pseudomonadati</taxon>
        <taxon>Bacteroidota</taxon>
        <taxon>Bacteroidia</taxon>
        <taxon>Marinilabiliales</taxon>
        <taxon>Marinilabiliaceae</taxon>
        <taxon>Plebeiibacterium</taxon>
    </lineage>
</organism>
<keyword evidence="2" id="KW-0004">4Fe-4S</keyword>
<evidence type="ECO:0000256" key="2">
    <source>
        <dbReference type="ARBA" id="ARBA00022485"/>
    </source>
</evidence>
<evidence type="ECO:0000256" key="3">
    <source>
        <dbReference type="ARBA" id="ARBA00022691"/>
    </source>
</evidence>
<dbReference type="Gene3D" id="3.20.20.70">
    <property type="entry name" value="Aldolase class I"/>
    <property type="match status" value="1"/>
</dbReference>
<dbReference type="AlphaFoldDB" id="A0AAE3MDH8"/>
<keyword evidence="3" id="KW-0949">S-adenosyl-L-methionine</keyword>
<dbReference type="InterPro" id="IPR058240">
    <property type="entry name" value="rSAM_sf"/>
</dbReference>
<dbReference type="GO" id="GO:0046872">
    <property type="term" value="F:metal ion binding"/>
    <property type="evidence" value="ECO:0007669"/>
    <property type="project" value="UniProtKB-KW"/>
</dbReference>
<dbReference type="Proteomes" id="UP001207408">
    <property type="component" value="Unassembled WGS sequence"/>
</dbReference>
<dbReference type="InterPro" id="IPR034391">
    <property type="entry name" value="AdoMet-like_SPASM_containing"/>
</dbReference>
<keyword evidence="4" id="KW-0479">Metal-binding</keyword>
<dbReference type="InterPro" id="IPR013785">
    <property type="entry name" value="Aldolase_TIM"/>
</dbReference>
<evidence type="ECO:0000313" key="8">
    <source>
        <dbReference type="EMBL" id="MCW3805871.1"/>
    </source>
</evidence>
<dbReference type="InterPro" id="IPR050377">
    <property type="entry name" value="Radical_SAM_PqqE_MftC-like"/>
</dbReference>
<comment type="caution">
    <text evidence="8">The sequence shown here is derived from an EMBL/GenBank/DDBJ whole genome shotgun (WGS) entry which is preliminary data.</text>
</comment>
<keyword evidence="9" id="KW-1185">Reference proteome</keyword>
<name>A0AAE3MDH8_9BACT</name>
<evidence type="ECO:0000256" key="6">
    <source>
        <dbReference type="ARBA" id="ARBA00023014"/>
    </source>
</evidence>
<feature type="domain" description="Radical SAM core" evidence="7">
    <location>
        <begin position="12"/>
        <end position="232"/>
    </location>
</feature>
<evidence type="ECO:0000256" key="5">
    <source>
        <dbReference type="ARBA" id="ARBA00023004"/>
    </source>
</evidence>
<dbReference type="SUPFAM" id="SSF102114">
    <property type="entry name" value="Radical SAM enzymes"/>
    <property type="match status" value="1"/>
</dbReference>
<dbReference type="GO" id="GO:0003824">
    <property type="term" value="F:catalytic activity"/>
    <property type="evidence" value="ECO:0007669"/>
    <property type="project" value="InterPro"/>
</dbReference>
<evidence type="ECO:0000256" key="1">
    <source>
        <dbReference type="ARBA" id="ARBA00001966"/>
    </source>
</evidence>
<dbReference type="SFLD" id="SFLDG01387">
    <property type="entry name" value="BtrN-like_SPASM_domain_contain"/>
    <property type="match status" value="1"/>
</dbReference>
<reference evidence="8" key="1">
    <citation type="submission" date="2022-10" db="EMBL/GenBank/DDBJ databases">
        <authorList>
            <person name="Yu W.X."/>
        </authorList>
    </citation>
    <scope>NUCLEOTIDE SEQUENCE</scope>
    <source>
        <strain evidence="8">D04</strain>
    </source>
</reference>
<dbReference type="GO" id="GO:0051536">
    <property type="term" value="F:iron-sulfur cluster binding"/>
    <property type="evidence" value="ECO:0007669"/>
    <property type="project" value="UniProtKB-KW"/>
</dbReference>
<keyword evidence="6" id="KW-0411">Iron-sulfur</keyword>
<dbReference type="PROSITE" id="PS51918">
    <property type="entry name" value="RADICAL_SAM"/>
    <property type="match status" value="1"/>
</dbReference>
<dbReference type="Pfam" id="PF13186">
    <property type="entry name" value="SPASM"/>
    <property type="match status" value="1"/>
</dbReference>
<evidence type="ECO:0000256" key="4">
    <source>
        <dbReference type="ARBA" id="ARBA00022723"/>
    </source>
</evidence>
<proteinExistence type="predicted"/>
<dbReference type="InterPro" id="IPR023885">
    <property type="entry name" value="4Fe4S-binding_SPASM_dom"/>
</dbReference>
<dbReference type="SFLD" id="SFLDS00029">
    <property type="entry name" value="Radical_SAM"/>
    <property type="match status" value="1"/>
</dbReference>
<evidence type="ECO:0000259" key="7">
    <source>
        <dbReference type="PROSITE" id="PS51918"/>
    </source>
</evidence>
<dbReference type="RefSeq" id="WP_301199235.1">
    <property type="nucleotide sequence ID" value="NZ_JAPDPI010000016.1"/>
</dbReference>